<dbReference type="InterPro" id="IPR039650">
    <property type="entry name" value="HdrA-like"/>
</dbReference>
<evidence type="ECO:0000256" key="1">
    <source>
        <dbReference type="ARBA" id="ARBA00022485"/>
    </source>
</evidence>
<keyword evidence="2" id="KW-0479">Metal-binding</keyword>
<dbReference type="SUPFAM" id="SSF51905">
    <property type="entry name" value="FAD/NAD(P)-binding domain"/>
    <property type="match status" value="1"/>
</dbReference>
<protein>
    <submittedName>
        <fullName evidence="6">FAD-dependent oxidoreductase</fullName>
    </submittedName>
</protein>
<keyword evidence="7" id="KW-1185">Reference proteome</keyword>
<dbReference type="PANTHER" id="PTHR43498:SF1">
    <property type="entry name" value="COB--COM HETERODISULFIDE REDUCTASE IRON-SULFUR SUBUNIT A"/>
    <property type="match status" value="1"/>
</dbReference>
<keyword evidence="4" id="KW-0408">Iron</keyword>
<sequence length="452" mass="49779">MNELEVDVAVLGGGPAGIAAALGAARMGASTLLIERYGFLGGMSTISLVYPWQTFHTMAGKQVIRGVAQDIVDELVRRNASPGHLRDTIGFVHTLTPFDPDMFKLVAAEMLLDSGCRLMLHTYVAEAEAKDGHIASVKVVNKSGMQTVKSKIFIDTTGDADVAYWAGTEVLKGRESDHKTQPMTMKFRMNHVNIDAIRDYMKQHPDEFYKKSLIADLDRIPLTGVQGFYKHWKEADLPILRDQVLFFIGPREDEVLINQSRVSGYDGTQVEDLTKAEVEGRRQVVMIAEFLNRQIPGFENARITQVGTQIGVRETRRAVGLYQLNRDDVIQGRKFEDVIARSGYPIDIHDPSGKGVDSAWIGDDGAYDIPYRCLLPKEVDNLLMAGRCMSTTHDAHSTTWLTPSCMATGQAAGTAAAMAALKGVSPHDLQVGELQRNLLTNRADLGFSLVDL</sequence>
<evidence type="ECO:0000256" key="3">
    <source>
        <dbReference type="ARBA" id="ARBA00023002"/>
    </source>
</evidence>
<evidence type="ECO:0000313" key="7">
    <source>
        <dbReference type="Proteomes" id="UP000830167"/>
    </source>
</evidence>
<gene>
    <name evidence="6" type="ORF">LSG31_16655</name>
</gene>
<name>A0ABY4CK15_9BACL</name>
<dbReference type="RefSeq" id="WP_347436198.1">
    <property type="nucleotide sequence ID" value="NZ_CP089291.1"/>
</dbReference>
<dbReference type="InterPro" id="IPR036188">
    <property type="entry name" value="FAD/NAD-bd_sf"/>
</dbReference>
<evidence type="ECO:0000256" key="2">
    <source>
        <dbReference type="ARBA" id="ARBA00022723"/>
    </source>
</evidence>
<evidence type="ECO:0000313" key="6">
    <source>
        <dbReference type="EMBL" id="UOF89508.1"/>
    </source>
</evidence>
<dbReference type="EMBL" id="CP089291">
    <property type="protein sequence ID" value="UOF89508.1"/>
    <property type="molecule type" value="Genomic_DNA"/>
</dbReference>
<keyword evidence="1" id="KW-0004">4Fe-4S</keyword>
<proteinExistence type="predicted"/>
<evidence type="ECO:0000256" key="4">
    <source>
        <dbReference type="ARBA" id="ARBA00023004"/>
    </source>
</evidence>
<accession>A0ABY4CK15</accession>
<dbReference type="Pfam" id="PF12831">
    <property type="entry name" value="FAD_oxidored"/>
    <property type="match status" value="1"/>
</dbReference>
<keyword evidence="5" id="KW-0411">Iron-sulfur</keyword>
<reference evidence="6" key="1">
    <citation type="submission" date="2021-12" db="EMBL/GenBank/DDBJ databases">
        <title>Alicyclobacillaceae gen. nov., sp. nov., isolated from chalcocite enrichment system.</title>
        <authorList>
            <person name="Jiang Z."/>
        </authorList>
    </citation>
    <scope>NUCLEOTIDE SEQUENCE</scope>
    <source>
        <strain evidence="6">MYW30-H2</strain>
    </source>
</reference>
<dbReference type="Proteomes" id="UP000830167">
    <property type="component" value="Chromosome"/>
</dbReference>
<dbReference type="Gene3D" id="3.50.50.60">
    <property type="entry name" value="FAD/NAD(P)-binding domain"/>
    <property type="match status" value="1"/>
</dbReference>
<evidence type="ECO:0000256" key="5">
    <source>
        <dbReference type="ARBA" id="ARBA00023014"/>
    </source>
</evidence>
<organism evidence="6 7">
    <name type="scientific">Fodinisporobacter ferrooxydans</name>
    <dbReference type="NCBI Taxonomy" id="2901836"/>
    <lineage>
        <taxon>Bacteria</taxon>
        <taxon>Bacillati</taxon>
        <taxon>Bacillota</taxon>
        <taxon>Bacilli</taxon>
        <taxon>Bacillales</taxon>
        <taxon>Alicyclobacillaceae</taxon>
        <taxon>Fodinisporobacter</taxon>
    </lineage>
</organism>
<dbReference type="PANTHER" id="PTHR43498">
    <property type="entry name" value="FERREDOXIN:COB-COM HETERODISULFIDE REDUCTASE SUBUNIT A"/>
    <property type="match status" value="1"/>
</dbReference>
<keyword evidence="3" id="KW-0560">Oxidoreductase</keyword>